<accession>A0A098B2V1</accession>
<reference evidence="1" key="1">
    <citation type="submission" date="2014-07" db="EMBL/GenBank/DDBJ databases">
        <authorList>
            <person name="Hornung V.Bastian."/>
        </authorList>
    </citation>
    <scope>NUCLEOTIDE SEQUENCE</scope>
    <source>
        <strain evidence="1">PCE-S</strain>
    </source>
</reference>
<sequence>MPFLNKAGLGQVLQFIRLLQQFHLSILVLEQVEFEVVLNIIIYINSIIILKSQAKKRPALQPICNLKS</sequence>
<name>A0A098B2V1_DESHA</name>
<proteinExistence type="predicted"/>
<organism evidence="1">
    <name type="scientific">Desulfitobacterium hafniense</name>
    <name type="common">Desulfitobacterium frappieri</name>
    <dbReference type="NCBI Taxonomy" id="49338"/>
    <lineage>
        <taxon>Bacteria</taxon>
        <taxon>Bacillati</taxon>
        <taxon>Bacillota</taxon>
        <taxon>Clostridia</taxon>
        <taxon>Eubacteriales</taxon>
        <taxon>Desulfitobacteriaceae</taxon>
        <taxon>Desulfitobacterium</taxon>
    </lineage>
</organism>
<protein>
    <submittedName>
        <fullName evidence="1">Uncharacterized protein</fullName>
    </submittedName>
</protein>
<evidence type="ECO:0000313" key="1">
    <source>
        <dbReference type="EMBL" id="CDX03173.1"/>
    </source>
</evidence>
<dbReference type="AlphaFoldDB" id="A0A098B2V1"/>
<gene>
    <name evidence="1" type="ORF">DPCES_3286</name>
</gene>
<dbReference type="EMBL" id="LK996017">
    <property type="protein sequence ID" value="CDX03173.1"/>
    <property type="molecule type" value="Genomic_DNA"/>
</dbReference>